<accession>A0A8C0JIE4</accession>
<evidence type="ECO:0000256" key="1">
    <source>
        <dbReference type="SAM" id="MobiDB-lite"/>
    </source>
</evidence>
<reference evidence="2" key="1">
    <citation type="submission" date="2025-08" db="UniProtKB">
        <authorList>
            <consortium name="Ensembl"/>
        </authorList>
    </citation>
    <scope>IDENTIFICATION</scope>
</reference>
<name>A0A8C0JIE4_CHEAB</name>
<organism evidence="2 3">
    <name type="scientific">Chelonoidis abingdonii</name>
    <name type="common">Abingdon island giant tortoise</name>
    <name type="synonym">Testudo abingdonii</name>
    <dbReference type="NCBI Taxonomy" id="106734"/>
    <lineage>
        <taxon>Eukaryota</taxon>
        <taxon>Metazoa</taxon>
        <taxon>Chordata</taxon>
        <taxon>Craniata</taxon>
        <taxon>Vertebrata</taxon>
        <taxon>Euteleostomi</taxon>
        <taxon>Archelosauria</taxon>
        <taxon>Testudinata</taxon>
        <taxon>Testudines</taxon>
        <taxon>Cryptodira</taxon>
        <taxon>Durocryptodira</taxon>
        <taxon>Testudinoidea</taxon>
        <taxon>Testudinidae</taxon>
        <taxon>Chelonoidis</taxon>
    </lineage>
</organism>
<dbReference type="AlphaFoldDB" id="A0A8C0JIE4"/>
<feature type="region of interest" description="Disordered" evidence="1">
    <location>
        <begin position="1"/>
        <end position="27"/>
    </location>
</feature>
<protein>
    <submittedName>
        <fullName evidence="2">Uncharacterized protein</fullName>
    </submittedName>
</protein>
<sequence length="150" mass="15130">MPFSIGTNPSAELGSQRPKQRDPGLAWPLDLTLRTENCEARSPLGVNQCHSSGVSGARSSSGVNQCHSSGVSGARSSSGVNQCHSSGVSGARSSSGVNQCHSSGVSGARSSSGVNQCHSSGGSDSHGVPNPAKAEREPKTESCSLVVNPN</sequence>
<proteinExistence type="predicted"/>
<feature type="compositionally biased region" description="Low complexity" evidence="1">
    <location>
        <begin position="51"/>
        <end position="114"/>
    </location>
</feature>
<reference evidence="2" key="2">
    <citation type="submission" date="2025-09" db="UniProtKB">
        <authorList>
            <consortium name="Ensembl"/>
        </authorList>
    </citation>
    <scope>IDENTIFICATION</scope>
</reference>
<feature type="compositionally biased region" description="Polar residues" evidence="1">
    <location>
        <begin position="141"/>
        <end position="150"/>
    </location>
</feature>
<feature type="compositionally biased region" description="Polar residues" evidence="1">
    <location>
        <begin position="1"/>
        <end position="10"/>
    </location>
</feature>
<dbReference type="Ensembl" id="ENSCABT00000034804.1">
    <property type="protein sequence ID" value="ENSCABP00000031755.1"/>
    <property type="gene ID" value="ENSCABG00000023188.1"/>
</dbReference>
<evidence type="ECO:0000313" key="3">
    <source>
        <dbReference type="Proteomes" id="UP000694404"/>
    </source>
</evidence>
<feature type="region of interest" description="Disordered" evidence="1">
    <location>
        <begin position="44"/>
        <end position="150"/>
    </location>
</feature>
<dbReference type="Proteomes" id="UP000694404">
    <property type="component" value="Unplaced"/>
</dbReference>
<evidence type="ECO:0000313" key="2">
    <source>
        <dbReference type="Ensembl" id="ENSCABP00000031755.1"/>
    </source>
</evidence>
<keyword evidence="3" id="KW-1185">Reference proteome</keyword>